<proteinExistence type="predicted"/>
<dbReference type="Proteomes" id="UP000571017">
    <property type="component" value="Unassembled WGS sequence"/>
</dbReference>
<gene>
    <name evidence="1" type="ORF">H0266_04720</name>
</gene>
<keyword evidence="2" id="KW-1185">Reference proteome</keyword>
<dbReference type="AlphaFoldDB" id="A0A838CQQ9"/>
<reference evidence="1 2" key="1">
    <citation type="journal article" date="2004" name="Extremophiles">
        <title>Halobacillus locisalis sp. nov., a halophilic bacterium isolated from a marine solar saltern of the Yellow Sea in Korea.</title>
        <authorList>
            <person name="Yoon J.H."/>
            <person name="Kang K.H."/>
            <person name="Oh T.K."/>
            <person name="Park Y.H."/>
        </authorList>
    </citation>
    <scope>NUCLEOTIDE SEQUENCE [LARGE SCALE GENOMIC DNA]</scope>
    <source>
        <strain evidence="1 2">KCTC 3788</strain>
    </source>
</reference>
<name>A0A838CQQ9_9BACI</name>
<dbReference type="EMBL" id="JACEFG010000001">
    <property type="protein sequence ID" value="MBA2174203.1"/>
    <property type="molecule type" value="Genomic_DNA"/>
</dbReference>
<evidence type="ECO:0000313" key="2">
    <source>
        <dbReference type="Proteomes" id="UP000571017"/>
    </source>
</evidence>
<dbReference type="PROSITE" id="PS51257">
    <property type="entry name" value="PROKAR_LIPOPROTEIN"/>
    <property type="match status" value="1"/>
</dbReference>
<comment type="caution">
    <text evidence="1">The sequence shown here is derived from an EMBL/GenBank/DDBJ whole genome shotgun (WGS) entry which is preliminary data.</text>
</comment>
<dbReference type="RefSeq" id="WP_181471213.1">
    <property type="nucleotide sequence ID" value="NZ_JACEFG010000001.1"/>
</dbReference>
<accession>A0A838CQQ9</accession>
<evidence type="ECO:0000313" key="1">
    <source>
        <dbReference type="EMBL" id="MBA2174203.1"/>
    </source>
</evidence>
<organism evidence="1 2">
    <name type="scientific">Halobacillus locisalis</name>
    <dbReference type="NCBI Taxonomy" id="220753"/>
    <lineage>
        <taxon>Bacteria</taxon>
        <taxon>Bacillati</taxon>
        <taxon>Bacillota</taxon>
        <taxon>Bacilli</taxon>
        <taxon>Bacillales</taxon>
        <taxon>Bacillaceae</taxon>
        <taxon>Halobacillus</taxon>
    </lineage>
</organism>
<protein>
    <submittedName>
        <fullName evidence="1">Uncharacterized protein</fullName>
    </submittedName>
</protein>
<sequence>MKRLMLGILLVVLSGCINQTSTVDGKAYFVKEDERTFILEIGTTLTEKEQETNDYEDGEKVIEAIRIEVNDETAIKGEASAFNDLTNGQKLQVVVEGDYEEELVTAQAFIDQTSEVATYVAEKVTVIPYKKEEVIGPMTADEGEYHLYVYNAVKDSAGNMSSYSSFIEGTNMTEVSVSSSSPNGPDKKGEFLNIRDEGPTYIVLNDEGIVHHSYELKSLKAFLETLREDDHR</sequence>